<dbReference type="SMART" id="SM00235">
    <property type="entry name" value="ZnMc"/>
    <property type="match status" value="1"/>
</dbReference>
<dbReference type="GO" id="GO:0006508">
    <property type="term" value="P:proteolysis"/>
    <property type="evidence" value="ECO:0007669"/>
    <property type="project" value="InterPro"/>
</dbReference>
<sequence>MSGSPVVDDSKENSDEGSDSPVSDPELSDAILPTDESQNDPRTSFSVNGSAPGTWQRKACKDMDDVNLGLNYTIGPDKVPTVFANERNFWNGTPQIIRYFFMGGNQLQHEKVAQAIEEWTWYANISFMEVFSAEESKVRITFDPNDGSWSYIGRQCDSVPLTEATMNLAWVDKFSHLAANEKAVILHECGHALGLLHEHESPAHRKGAVQNISAALELYKGTQGWTTEQIYEQVINVYNKSDISNYSQVDIQSIMHYPQPKELTGLDQDIPYNAKLSDLDKLI</sequence>
<name>A0A395MB30_9HYPO</name>
<organism evidence="3 4">
    <name type="scientific">Fusarium flagelliforme</name>
    <dbReference type="NCBI Taxonomy" id="2675880"/>
    <lineage>
        <taxon>Eukaryota</taxon>
        <taxon>Fungi</taxon>
        <taxon>Dikarya</taxon>
        <taxon>Ascomycota</taxon>
        <taxon>Pezizomycotina</taxon>
        <taxon>Sordariomycetes</taxon>
        <taxon>Hypocreomycetidae</taxon>
        <taxon>Hypocreales</taxon>
        <taxon>Nectriaceae</taxon>
        <taxon>Fusarium</taxon>
        <taxon>Fusarium incarnatum-equiseti species complex</taxon>
    </lineage>
</organism>
<evidence type="ECO:0000256" key="1">
    <source>
        <dbReference type="SAM" id="MobiDB-lite"/>
    </source>
</evidence>
<feature type="region of interest" description="Disordered" evidence="1">
    <location>
        <begin position="1"/>
        <end position="56"/>
    </location>
</feature>
<dbReference type="PANTHER" id="PTHR10127">
    <property type="entry name" value="DISCOIDIN, CUB, EGF, LAMININ , AND ZINC METALLOPROTEASE DOMAIN CONTAINING"/>
    <property type="match status" value="1"/>
</dbReference>
<dbReference type="SUPFAM" id="SSF55486">
    <property type="entry name" value="Metalloproteases ('zincins'), catalytic domain"/>
    <property type="match status" value="1"/>
</dbReference>
<accession>A0A395MB30</accession>
<feature type="compositionally biased region" description="Polar residues" evidence="1">
    <location>
        <begin position="40"/>
        <end position="53"/>
    </location>
</feature>
<proteinExistence type="predicted"/>
<keyword evidence="4" id="KW-1185">Reference proteome</keyword>
<evidence type="ECO:0000313" key="4">
    <source>
        <dbReference type="Proteomes" id="UP000265631"/>
    </source>
</evidence>
<dbReference type="InterPro" id="IPR024079">
    <property type="entry name" value="MetalloPept_cat_dom_sf"/>
</dbReference>
<dbReference type="EMBL" id="PXXK01000376">
    <property type="protein sequence ID" value="RFN45094.1"/>
    <property type="molecule type" value="Genomic_DNA"/>
</dbReference>
<dbReference type="Proteomes" id="UP000265631">
    <property type="component" value="Unassembled WGS sequence"/>
</dbReference>
<dbReference type="Gene3D" id="3.40.390.10">
    <property type="entry name" value="Collagenase (Catalytic Domain)"/>
    <property type="match status" value="1"/>
</dbReference>
<feature type="domain" description="Peptidase metallopeptidase" evidence="2">
    <location>
        <begin position="86"/>
        <end position="233"/>
    </location>
</feature>
<dbReference type="PANTHER" id="PTHR10127:SF850">
    <property type="entry name" value="METALLOENDOPEPTIDASE"/>
    <property type="match status" value="1"/>
</dbReference>
<dbReference type="STRING" id="2594813.A0A395MB30"/>
<dbReference type="InterPro" id="IPR006026">
    <property type="entry name" value="Peptidase_Metallo"/>
</dbReference>
<protein>
    <recommendedName>
        <fullName evidence="2">Peptidase metallopeptidase domain-containing protein</fullName>
    </recommendedName>
</protein>
<evidence type="ECO:0000313" key="3">
    <source>
        <dbReference type="EMBL" id="RFN45094.1"/>
    </source>
</evidence>
<dbReference type="InterPro" id="IPR001506">
    <property type="entry name" value="Peptidase_M12A"/>
</dbReference>
<dbReference type="AlphaFoldDB" id="A0A395MB30"/>
<dbReference type="GO" id="GO:0004222">
    <property type="term" value="F:metalloendopeptidase activity"/>
    <property type="evidence" value="ECO:0007669"/>
    <property type="project" value="InterPro"/>
</dbReference>
<reference evidence="3 4" key="1">
    <citation type="journal article" date="2018" name="PLoS Pathog.">
        <title>Evolution of structural diversity of trichothecenes, a family of toxins produced by plant pathogenic and entomopathogenic fungi.</title>
        <authorList>
            <person name="Proctor R.H."/>
            <person name="McCormick S.P."/>
            <person name="Kim H.S."/>
            <person name="Cardoza R.E."/>
            <person name="Stanley A.M."/>
            <person name="Lindo L."/>
            <person name="Kelly A."/>
            <person name="Brown D.W."/>
            <person name="Lee T."/>
            <person name="Vaughan M.M."/>
            <person name="Alexander N.J."/>
            <person name="Busman M."/>
            <person name="Gutierrez S."/>
        </authorList>
    </citation>
    <scope>NUCLEOTIDE SEQUENCE [LARGE SCALE GENOMIC DNA]</scope>
    <source>
        <strain evidence="3 4">NRRL 13405</strain>
    </source>
</reference>
<dbReference type="GO" id="GO:0008270">
    <property type="term" value="F:zinc ion binding"/>
    <property type="evidence" value="ECO:0007669"/>
    <property type="project" value="InterPro"/>
</dbReference>
<evidence type="ECO:0000259" key="2">
    <source>
        <dbReference type="SMART" id="SM00235"/>
    </source>
</evidence>
<dbReference type="Pfam" id="PF01400">
    <property type="entry name" value="Astacin"/>
    <property type="match status" value="1"/>
</dbReference>
<gene>
    <name evidence="3" type="ORF">FIE12Z_10664</name>
</gene>
<comment type="caution">
    <text evidence="3">The sequence shown here is derived from an EMBL/GenBank/DDBJ whole genome shotgun (WGS) entry which is preliminary data.</text>
</comment>